<accession>A0A9W4NS81</accession>
<organism evidence="3 4">
    <name type="scientific">Penicillium salamii</name>
    <dbReference type="NCBI Taxonomy" id="1612424"/>
    <lineage>
        <taxon>Eukaryota</taxon>
        <taxon>Fungi</taxon>
        <taxon>Dikarya</taxon>
        <taxon>Ascomycota</taxon>
        <taxon>Pezizomycotina</taxon>
        <taxon>Eurotiomycetes</taxon>
        <taxon>Eurotiomycetidae</taxon>
        <taxon>Eurotiales</taxon>
        <taxon>Aspergillaceae</taxon>
        <taxon>Penicillium</taxon>
    </lineage>
</organism>
<comment type="caution">
    <text evidence="3">The sequence shown here is derived from an EMBL/GenBank/DDBJ whole genome shotgun (WGS) entry which is preliminary data.</text>
</comment>
<comment type="similarity">
    <text evidence="1">Belongs to the HAD-like hydrolase superfamily. S-2-haloalkanoic acid dehalogenase family.</text>
</comment>
<dbReference type="AlphaFoldDB" id="A0A9W4NS81"/>
<evidence type="ECO:0000256" key="1">
    <source>
        <dbReference type="ARBA" id="ARBA00008106"/>
    </source>
</evidence>
<dbReference type="PANTHER" id="PTHR43316">
    <property type="entry name" value="HYDROLASE, HALOACID DELAHOGENASE-RELATED"/>
    <property type="match status" value="1"/>
</dbReference>
<keyword evidence="4" id="KW-1185">Reference proteome</keyword>
<dbReference type="NCBIfam" id="TIGR01428">
    <property type="entry name" value="HAD_type_II"/>
    <property type="match status" value="1"/>
</dbReference>
<evidence type="ECO:0000256" key="2">
    <source>
        <dbReference type="ARBA" id="ARBA00022801"/>
    </source>
</evidence>
<dbReference type="InterPro" id="IPR036412">
    <property type="entry name" value="HAD-like_sf"/>
</dbReference>
<dbReference type="Proteomes" id="UP001152649">
    <property type="component" value="Unassembled WGS sequence"/>
</dbReference>
<gene>
    <name evidence="3" type="ORF">PSALAMII_LOCUS7983</name>
</gene>
<dbReference type="Gene3D" id="3.40.50.1000">
    <property type="entry name" value="HAD superfamily/HAD-like"/>
    <property type="match status" value="1"/>
</dbReference>
<dbReference type="InterPro" id="IPR023214">
    <property type="entry name" value="HAD_sf"/>
</dbReference>
<dbReference type="GO" id="GO:0019120">
    <property type="term" value="F:hydrolase activity, acting on acid halide bonds, in C-halide compounds"/>
    <property type="evidence" value="ECO:0007669"/>
    <property type="project" value="InterPro"/>
</dbReference>
<dbReference type="SFLD" id="SFLDG01129">
    <property type="entry name" value="C1.5:_HAD__Beta-PGM__Phosphata"/>
    <property type="match status" value="1"/>
</dbReference>
<dbReference type="NCBIfam" id="TIGR01493">
    <property type="entry name" value="HAD-SF-IA-v2"/>
    <property type="match status" value="1"/>
</dbReference>
<dbReference type="SUPFAM" id="SSF56784">
    <property type="entry name" value="HAD-like"/>
    <property type="match status" value="1"/>
</dbReference>
<reference evidence="3" key="1">
    <citation type="submission" date="2021-07" db="EMBL/GenBank/DDBJ databases">
        <authorList>
            <person name="Branca A.L. A."/>
        </authorList>
    </citation>
    <scope>NUCLEOTIDE SEQUENCE</scope>
</reference>
<proteinExistence type="inferred from homology"/>
<dbReference type="GO" id="GO:0016791">
    <property type="term" value="F:phosphatase activity"/>
    <property type="evidence" value="ECO:0007669"/>
    <property type="project" value="UniProtKB-ARBA"/>
</dbReference>
<dbReference type="EMBL" id="CAJVPG010000410">
    <property type="protein sequence ID" value="CAG8403018.1"/>
    <property type="molecule type" value="Genomic_DNA"/>
</dbReference>
<protein>
    <recommendedName>
        <fullName evidence="5">Haloacid dehalogenase, type II</fullName>
    </recommendedName>
</protein>
<keyword evidence="2" id="KW-0378">Hydrolase</keyword>
<dbReference type="InterPro" id="IPR006439">
    <property type="entry name" value="HAD-SF_hydro_IA"/>
</dbReference>
<evidence type="ECO:0000313" key="3">
    <source>
        <dbReference type="EMBL" id="CAG8403018.1"/>
    </source>
</evidence>
<evidence type="ECO:0008006" key="5">
    <source>
        <dbReference type="Google" id="ProtNLM"/>
    </source>
</evidence>
<sequence length="244" mass="27347">MDTTGKTVVAFDLYDTLLSTASISQKLTEFIPAETAERLALLWRRYQLEYTWRLNSLGRFDLYHNITVNSLHHAARDLQCTLLPDQVDQLMQSYDSLSTFPDVAAALAKINSSPNLVAVIFSNGQKSMVENSVLRSADLGPQAATFADIITVDEVRKFKPTPDVYQYLARLVGKQHRYRDIWLVSGNPFDITGSKNACLHAAWVDRSGLGWRDGMIADGVPTVSSERLDDLMDRIAEYAQNEAK</sequence>
<dbReference type="PANTHER" id="PTHR43316:SF3">
    <property type="entry name" value="HALOACID DEHALOGENASE, TYPE II (AFU_ORTHOLOGUE AFUA_2G07750)-RELATED"/>
    <property type="match status" value="1"/>
</dbReference>
<dbReference type="Pfam" id="PF00702">
    <property type="entry name" value="Hydrolase"/>
    <property type="match status" value="1"/>
</dbReference>
<dbReference type="SFLD" id="SFLDS00003">
    <property type="entry name" value="Haloacid_Dehalogenase"/>
    <property type="match status" value="1"/>
</dbReference>
<dbReference type="InterPro" id="IPR006328">
    <property type="entry name" value="2-HAD"/>
</dbReference>
<dbReference type="InterPro" id="IPR051540">
    <property type="entry name" value="S-2-haloacid_dehalogenase"/>
</dbReference>
<dbReference type="OrthoDB" id="3256520at2759"/>
<name>A0A9W4NS81_9EURO</name>
<dbReference type="Gene3D" id="1.10.150.240">
    <property type="entry name" value="Putative phosphatase, domain 2"/>
    <property type="match status" value="1"/>
</dbReference>
<evidence type="ECO:0000313" key="4">
    <source>
        <dbReference type="Proteomes" id="UP001152649"/>
    </source>
</evidence>
<dbReference type="InterPro" id="IPR023198">
    <property type="entry name" value="PGP-like_dom2"/>
</dbReference>
<dbReference type="PRINTS" id="PR00413">
    <property type="entry name" value="HADHALOGNASE"/>
</dbReference>